<keyword evidence="2" id="KW-1185">Reference proteome</keyword>
<keyword evidence="1" id="KW-0812">Transmembrane</keyword>
<sequence>MHANASQFVNKLSTVLIILATEAVLAVMGWLFIYDDVRRWQIITTVATQELARFPEPMNFAGPSSPFAIIGLVIDAIVTVISIASYTAIYLRMNQLNKSTCCLLSERQLYRRRQREFKLVVEFCISTALYLGLWFTIRVIMPYMQRDGNKNRTFLALLPLLQVFYAGSHATLYVVLFGRQKGKKTKSKTTLNPTTMAAPKKAVYRNIWDIFSRTGKIEPASPTIEIRCCQ</sequence>
<evidence type="ECO:0000313" key="3">
    <source>
        <dbReference type="WBParaSite" id="Pan_g19768.t1"/>
    </source>
</evidence>
<name>A0A7E4VE99_PANRE</name>
<reference evidence="3" key="2">
    <citation type="submission" date="2020-10" db="UniProtKB">
        <authorList>
            <consortium name="WormBaseParasite"/>
        </authorList>
    </citation>
    <scope>IDENTIFICATION</scope>
</reference>
<evidence type="ECO:0000256" key="1">
    <source>
        <dbReference type="SAM" id="Phobius"/>
    </source>
</evidence>
<organism evidence="2 3">
    <name type="scientific">Panagrellus redivivus</name>
    <name type="common">Microworm</name>
    <dbReference type="NCBI Taxonomy" id="6233"/>
    <lineage>
        <taxon>Eukaryota</taxon>
        <taxon>Metazoa</taxon>
        <taxon>Ecdysozoa</taxon>
        <taxon>Nematoda</taxon>
        <taxon>Chromadorea</taxon>
        <taxon>Rhabditida</taxon>
        <taxon>Tylenchina</taxon>
        <taxon>Panagrolaimomorpha</taxon>
        <taxon>Panagrolaimoidea</taxon>
        <taxon>Panagrolaimidae</taxon>
        <taxon>Panagrellus</taxon>
    </lineage>
</organism>
<reference evidence="2" key="1">
    <citation type="journal article" date="2013" name="Genetics">
        <title>The draft genome and transcriptome of Panagrellus redivivus are shaped by the harsh demands of a free-living lifestyle.</title>
        <authorList>
            <person name="Srinivasan J."/>
            <person name="Dillman A.R."/>
            <person name="Macchietto M.G."/>
            <person name="Heikkinen L."/>
            <person name="Lakso M."/>
            <person name="Fracchia K.M."/>
            <person name="Antoshechkin I."/>
            <person name="Mortazavi A."/>
            <person name="Wong G."/>
            <person name="Sternberg P.W."/>
        </authorList>
    </citation>
    <scope>NUCLEOTIDE SEQUENCE [LARGE SCALE GENOMIC DNA]</scope>
    <source>
        <strain evidence="2">MT8872</strain>
    </source>
</reference>
<keyword evidence="1" id="KW-0472">Membrane</keyword>
<feature type="transmembrane region" description="Helical" evidence="1">
    <location>
        <begin position="12"/>
        <end position="33"/>
    </location>
</feature>
<feature type="transmembrane region" description="Helical" evidence="1">
    <location>
        <begin position="119"/>
        <end position="141"/>
    </location>
</feature>
<proteinExistence type="predicted"/>
<feature type="transmembrane region" description="Helical" evidence="1">
    <location>
        <begin position="67"/>
        <end position="89"/>
    </location>
</feature>
<accession>A0A7E4VE99</accession>
<keyword evidence="1" id="KW-1133">Transmembrane helix</keyword>
<protein>
    <submittedName>
        <fullName evidence="3">G protein-coupled receptor</fullName>
    </submittedName>
</protein>
<dbReference type="WBParaSite" id="Pan_g19768.t1">
    <property type="protein sequence ID" value="Pan_g19768.t1"/>
    <property type="gene ID" value="Pan_g19768"/>
</dbReference>
<feature type="transmembrane region" description="Helical" evidence="1">
    <location>
        <begin position="153"/>
        <end position="178"/>
    </location>
</feature>
<evidence type="ECO:0000313" key="2">
    <source>
        <dbReference type="Proteomes" id="UP000492821"/>
    </source>
</evidence>
<dbReference type="Proteomes" id="UP000492821">
    <property type="component" value="Unassembled WGS sequence"/>
</dbReference>
<dbReference type="AlphaFoldDB" id="A0A7E4VE99"/>